<dbReference type="EMBL" id="AP023189">
    <property type="protein sequence ID" value="BCG27907.1"/>
    <property type="molecule type" value="Genomic_DNA"/>
</dbReference>
<dbReference type="RefSeq" id="WP_173178148.1">
    <property type="nucleotide sequence ID" value="NZ_AP023189.1"/>
</dbReference>
<evidence type="ECO:0000313" key="5">
    <source>
        <dbReference type="Proteomes" id="UP001054892"/>
    </source>
</evidence>
<accession>A0A6J4EDH5</accession>
<dbReference type="EMBL" id="BQKM01000004">
    <property type="protein sequence ID" value="GJN52510.1"/>
    <property type="molecule type" value="Genomic_DNA"/>
</dbReference>
<name>A0A6J4EDH5_9PSED</name>
<keyword evidence="5" id="KW-1185">Reference proteome</keyword>
<dbReference type="AlphaFoldDB" id="A0A6J4EDH5"/>
<reference evidence="2 4" key="1">
    <citation type="submission" date="2020-05" db="EMBL/GenBank/DDBJ databases">
        <title>Characterization of novel class B3 metallo-beta-lactamase from novel Pseudomonas species.</title>
        <authorList>
            <person name="Yamada K."/>
            <person name="Aoki K."/>
            <person name="Ishii Y."/>
        </authorList>
    </citation>
    <scope>NUCLEOTIDE SEQUENCE [LARGE SCALE GENOMIC DNA]</scope>
    <source>
        <strain evidence="2 4">TUM18999</strain>
        <strain evidence="3 5">TUM20286</strain>
    </source>
</reference>
<dbReference type="Proteomes" id="UP000509383">
    <property type="component" value="Chromosome"/>
</dbReference>
<protein>
    <recommendedName>
        <fullName evidence="1">DUF7079 domain-containing protein</fullName>
    </recommendedName>
</protein>
<evidence type="ECO:0000313" key="4">
    <source>
        <dbReference type="Proteomes" id="UP000509383"/>
    </source>
</evidence>
<proteinExistence type="predicted"/>
<gene>
    <name evidence="2" type="ORF">TUM18999_60980</name>
    <name evidence="3" type="ORF">TUM20286_22620</name>
</gene>
<dbReference type="Pfam" id="PF23296">
    <property type="entry name" value="DUF7079"/>
    <property type="match status" value="1"/>
</dbReference>
<dbReference type="KEGG" id="ptw:TUM18999_60980"/>
<dbReference type="Proteomes" id="UP001054892">
    <property type="component" value="Unassembled WGS sequence"/>
</dbReference>
<sequence>MSDAARERVWLALSGLWLDTQRDEADLRVIADTLRASALPPAELEAIYLYEVAPVVWLNAWSVAGEWIGFDPKWLFEHCRVNRARRASRWFRWRCRLLRWPMTYTNREQWQQVIHRLVVGA</sequence>
<feature type="domain" description="DUF7079" evidence="1">
    <location>
        <begin position="5"/>
        <end position="115"/>
    </location>
</feature>
<evidence type="ECO:0000313" key="2">
    <source>
        <dbReference type="EMBL" id="BCG27907.1"/>
    </source>
</evidence>
<evidence type="ECO:0000313" key="3">
    <source>
        <dbReference type="EMBL" id="GJN52510.1"/>
    </source>
</evidence>
<evidence type="ECO:0000259" key="1">
    <source>
        <dbReference type="Pfam" id="PF23296"/>
    </source>
</evidence>
<dbReference type="InterPro" id="IPR055507">
    <property type="entry name" value="DUF7079"/>
</dbReference>
<organism evidence="2 4">
    <name type="scientific">Pseudomonas tohonis</name>
    <dbReference type="NCBI Taxonomy" id="2725477"/>
    <lineage>
        <taxon>Bacteria</taxon>
        <taxon>Pseudomonadati</taxon>
        <taxon>Pseudomonadota</taxon>
        <taxon>Gammaproteobacteria</taxon>
        <taxon>Pseudomonadales</taxon>
        <taxon>Pseudomonadaceae</taxon>
        <taxon>Pseudomonas</taxon>
    </lineage>
</organism>